<comment type="pathway">
    <text evidence="1">Cofactor biosynthesis; D-erythroascorbate biosynthesis; dehydro-D-arabinono-1,4-lactone from D-arabinose: step 2/2.</text>
</comment>
<comment type="caution">
    <text evidence="6">The sequence shown here is derived from an EMBL/GenBank/DDBJ whole genome shotgun (WGS) entry which is preliminary data.</text>
</comment>
<evidence type="ECO:0000256" key="1">
    <source>
        <dbReference type="ARBA" id="ARBA00005083"/>
    </source>
</evidence>
<dbReference type="EC" id="1.1.3.37" evidence="2"/>
<evidence type="ECO:0000313" key="7">
    <source>
        <dbReference type="Proteomes" id="UP000789396"/>
    </source>
</evidence>
<dbReference type="InterPro" id="IPR010031">
    <property type="entry name" value="FAD_lactone_oxidase-like"/>
</dbReference>
<dbReference type="InterPro" id="IPR016167">
    <property type="entry name" value="FAD-bd_PCMH_sub1"/>
</dbReference>
<sequence>MEKSDKVVLNERLKEISKYNVKIHNWSKTAYSTPELYFEPEFEDDIVKIIELAKRNNKKVRAIGVAHSPSDLPFSDGYIISMAKLNKVIETITVEAGMEISQLNEELIKHGLALSNLCSISDLTIAGMISTATHGTGINFGCLSTQIKSLTLFTESCGIMYCSETVNSDIFKAALCSLGALGIITRVTVQCENAFLLETNQTPAKLNYILDNLDFIVHSAEHVRFGWFPHTDDCIIWKANRTNKVIKSNIIISCDASRVLIYNLSTFVVTETITTKNILHS</sequence>
<dbReference type="Gene3D" id="3.30.43.10">
    <property type="entry name" value="Uridine Diphospho-n-acetylenolpyruvylglucosamine Reductase, domain 2"/>
    <property type="match status" value="1"/>
</dbReference>
<dbReference type="InterPro" id="IPR006094">
    <property type="entry name" value="Oxid_FAD_bind_N"/>
</dbReference>
<dbReference type="GO" id="GO:0005739">
    <property type="term" value="C:mitochondrion"/>
    <property type="evidence" value="ECO:0007669"/>
    <property type="project" value="TreeGrafter"/>
</dbReference>
<dbReference type="Pfam" id="PF01565">
    <property type="entry name" value="FAD_binding_4"/>
    <property type="match status" value="1"/>
</dbReference>
<dbReference type="EMBL" id="CAJVPZ010008830">
    <property type="protein sequence ID" value="CAG8602350.1"/>
    <property type="molecule type" value="Genomic_DNA"/>
</dbReference>
<dbReference type="Proteomes" id="UP000789396">
    <property type="component" value="Unassembled WGS sequence"/>
</dbReference>
<dbReference type="Gene3D" id="3.30.465.10">
    <property type="match status" value="1"/>
</dbReference>
<dbReference type="PANTHER" id="PTHR43762">
    <property type="entry name" value="L-GULONOLACTONE OXIDASE"/>
    <property type="match status" value="1"/>
</dbReference>
<proteinExistence type="predicted"/>
<dbReference type="InterPro" id="IPR016166">
    <property type="entry name" value="FAD-bd_PCMH"/>
</dbReference>
<keyword evidence="7" id="KW-1185">Reference proteome</keyword>
<dbReference type="AlphaFoldDB" id="A0A9N9GHI0"/>
<accession>A0A9N9GHI0</accession>
<dbReference type="PIRSF" id="PIRSF000136">
    <property type="entry name" value="LGO_GLO"/>
    <property type="match status" value="1"/>
</dbReference>
<keyword evidence="3" id="KW-0560">Oxidoreductase</keyword>
<feature type="domain" description="FAD-binding PCMH-type" evidence="5">
    <location>
        <begin position="30"/>
        <end position="194"/>
    </location>
</feature>
<dbReference type="InterPro" id="IPR036318">
    <property type="entry name" value="FAD-bd_PCMH-like_sf"/>
</dbReference>
<organism evidence="6 7">
    <name type="scientific">Racocetra fulgida</name>
    <dbReference type="NCBI Taxonomy" id="60492"/>
    <lineage>
        <taxon>Eukaryota</taxon>
        <taxon>Fungi</taxon>
        <taxon>Fungi incertae sedis</taxon>
        <taxon>Mucoromycota</taxon>
        <taxon>Glomeromycotina</taxon>
        <taxon>Glomeromycetes</taxon>
        <taxon>Diversisporales</taxon>
        <taxon>Gigasporaceae</taxon>
        <taxon>Racocetra</taxon>
    </lineage>
</organism>
<evidence type="ECO:0000256" key="4">
    <source>
        <dbReference type="ARBA" id="ARBA00033418"/>
    </source>
</evidence>
<dbReference type="GO" id="GO:0071949">
    <property type="term" value="F:FAD binding"/>
    <property type="evidence" value="ECO:0007669"/>
    <property type="project" value="InterPro"/>
</dbReference>
<gene>
    <name evidence="6" type="ORF">RFULGI_LOCUS6653</name>
</gene>
<dbReference type="SUPFAM" id="SSF56176">
    <property type="entry name" value="FAD-binding/transporter-associated domain-like"/>
    <property type="match status" value="1"/>
</dbReference>
<evidence type="ECO:0000256" key="2">
    <source>
        <dbReference type="ARBA" id="ARBA00013136"/>
    </source>
</evidence>
<dbReference type="GO" id="GO:0016020">
    <property type="term" value="C:membrane"/>
    <property type="evidence" value="ECO:0007669"/>
    <property type="project" value="InterPro"/>
</dbReference>
<reference evidence="6" key="1">
    <citation type="submission" date="2021-06" db="EMBL/GenBank/DDBJ databases">
        <authorList>
            <person name="Kallberg Y."/>
            <person name="Tangrot J."/>
            <person name="Rosling A."/>
        </authorList>
    </citation>
    <scope>NUCLEOTIDE SEQUENCE</scope>
    <source>
        <strain evidence="6">IN212</strain>
    </source>
</reference>
<evidence type="ECO:0000256" key="3">
    <source>
        <dbReference type="ARBA" id="ARBA00023002"/>
    </source>
</evidence>
<dbReference type="InterPro" id="IPR016169">
    <property type="entry name" value="FAD-bd_PCMH_sub2"/>
</dbReference>
<protein>
    <recommendedName>
        <fullName evidence="2">D-arabinono-1,4-lactone oxidase</fullName>
        <ecNumber evidence="2">1.1.3.37</ecNumber>
    </recommendedName>
    <alternativeName>
        <fullName evidence="4">L-galactono-gamma-lactone oxidase</fullName>
    </alternativeName>
</protein>
<name>A0A9N9GHI0_9GLOM</name>
<dbReference type="PROSITE" id="PS51387">
    <property type="entry name" value="FAD_PCMH"/>
    <property type="match status" value="1"/>
</dbReference>
<evidence type="ECO:0000313" key="6">
    <source>
        <dbReference type="EMBL" id="CAG8602350.1"/>
    </source>
</evidence>
<dbReference type="Pfam" id="PF04030">
    <property type="entry name" value="ALO"/>
    <property type="match status" value="1"/>
</dbReference>
<dbReference type="InterPro" id="IPR007173">
    <property type="entry name" value="ALO_C"/>
</dbReference>
<dbReference type="GO" id="GO:0003885">
    <property type="term" value="F:D-arabinono-1,4-lactone oxidase activity"/>
    <property type="evidence" value="ECO:0007669"/>
    <property type="project" value="UniProtKB-EC"/>
</dbReference>
<evidence type="ECO:0000259" key="5">
    <source>
        <dbReference type="PROSITE" id="PS51387"/>
    </source>
</evidence>
<dbReference type="OrthoDB" id="610608at2759"/>
<dbReference type="PANTHER" id="PTHR43762:SF1">
    <property type="entry name" value="D-ARABINONO-1,4-LACTONE OXIDASE"/>
    <property type="match status" value="1"/>
</dbReference>